<sequence>MIPQIEFPTGDSEPCPRLLIDPHLIPCPDFAAADYAFIRDALKSANNLSNDDAVARLTQDWTARNSKDRDIWDAQVCADQDAVDLAKKKTEQATADARMVLEKEKETEKKEKDKKRPKLGNFDPLLKVIKEADPILHPYTQKQLSDYKYCPLWYFTKMSASEASTIVNTLTLDTLNLQQDSSSGSLSFQSLSMIKPSKNALADKDLSWSQFSYAYAWFLHAIDAANWPKPTIQMFASMFLSLTLHAFRQRANGEKTLLVYADDTRRQWHRDIEEGNCALNLATIVPERLENISNELYNKSKGLVAKSESMNTSHNYFYGGHSNERSRPRSASPRRRYDDY</sequence>
<dbReference type="OrthoDB" id="3037913at2759"/>
<organism evidence="2 3">
    <name type="scientific">Armillaria gallica</name>
    <name type="common">Bulbous honey fungus</name>
    <name type="synonym">Armillaria bulbosa</name>
    <dbReference type="NCBI Taxonomy" id="47427"/>
    <lineage>
        <taxon>Eukaryota</taxon>
        <taxon>Fungi</taxon>
        <taxon>Dikarya</taxon>
        <taxon>Basidiomycota</taxon>
        <taxon>Agaricomycotina</taxon>
        <taxon>Agaricomycetes</taxon>
        <taxon>Agaricomycetidae</taxon>
        <taxon>Agaricales</taxon>
        <taxon>Marasmiineae</taxon>
        <taxon>Physalacriaceae</taxon>
        <taxon>Armillaria</taxon>
    </lineage>
</organism>
<dbReference type="STRING" id="47427.A0A2H3DUU7"/>
<reference evidence="3" key="1">
    <citation type="journal article" date="2017" name="Nat. Ecol. Evol.">
        <title>Genome expansion and lineage-specific genetic innovations in the forest pathogenic fungi Armillaria.</title>
        <authorList>
            <person name="Sipos G."/>
            <person name="Prasanna A.N."/>
            <person name="Walter M.C."/>
            <person name="O'Connor E."/>
            <person name="Balint B."/>
            <person name="Krizsan K."/>
            <person name="Kiss B."/>
            <person name="Hess J."/>
            <person name="Varga T."/>
            <person name="Slot J."/>
            <person name="Riley R."/>
            <person name="Boka B."/>
            <person name="Rigling D."/>
            <person name="Barry K."/>
            <person name="Lee J."/>
            <person name="Mihaltcheva S."/>
            <person name="LaButti K."/>
            <person name="Lipzen A."/>
            <person name="Waldron R."/>
            <person name="Moloney N.M."/>
            <person name="Sperisen C."/>
            <person name="Kredics L."/>
            <person name="Vagvoelgyi C."/>
            <person name="Patrignani A."/>
            <person name="Fitzpatrick D."/>
            <person name="Nagy I."/>
            <person name="Doyle S."/>
            <person name="Anderson J.B."/>
            <person name="Grigoriev I.V."/>
            <person name="Gueldener U."/>
            <person name="Muensterkoetter M."/>
            <person name="Nagy L.G."/>
        </authorList>
    </citation>
    <scope>NUCLEOTIDE SEQUENCE [LARGE SCALE GENOMIC DNA]</scope>
    <source>
        <strain evidence="3">Ar21-2</strain>
    </source>
</reference>
<dbReference type="InParanoid" id="A0A2H3DUU7"/>
<feature type="region of interest" description="Disordered" evidence="1">
    <location>
        <begin position="315"/>
        <end position="340"/>
    </location>
</feature>
<gene>
    <name evidence="2" type="ORF">ARMGADRAFT_1025308</name>
</gene>
<evidence type="ECO:0000313" key="2">
    <source>
        <dbReference type="EMBL" id="PBK98985.1"/>
    </source>
</evidence>
<evidence type="ECO:0000256" key="1">
    <source>
        <dbReference type="SAM" id="MobiDB-lite"/>
    </source>
</evidence>
<dbReference type="AlphaFoldDB" id="A0A2H3DUU7"/>
<dbReference type="Proteomes" id="UP000217790">
    <property type="component" value="Unassembled WGS sequence"/>
</dbReference>
<accession>A0A2H3DUU7</accession>
<evidence type="ECO:0000313" key="3">
    <source>
        <dbReference type="Proteomes" id="UP000217790"/>
    </source>
</evidence>
<protein>
    <submittedName>
        <fullName evidence="2">Uncharacterized protein</fullName>
    </submittedName>
</protein>
<dbReference type="EMBL" id="KZ293647">
    <property type="protein sequence ID" value="PBK98985.1"/>
    <property type="molecule type" value="Genomic_DNA"/>
</dbReference>
<dbReference type="OMA" id="ESMNTSH"/>
<proteinExistence type="predicted"/>
<name>A0A2H3DUU7_ARMGA</name>
<keyword evidence="3" id="KW-1185">Reference proteome</keyword>